<proteinExistence type="predicted"/>
<name>A0A6J4H3J6_9ACTN</name>
<reference evidence="1" key="1">
    <citation type="submission" date="2020-02" db="EMBL/GenBank/DDBJ databases">
        <authorList>
            <person name="Meier V. D."/>
        </authorList>
    </citation>
    <scope>NUCLEOTIDE SEQUENCE</scope>
    <source>
        <strain evidence="1">AVDCRST_MAG20</strain>
    </source>
</reference>
<sequence>MRCLPSCLPPCGAGRGVRLDRAFGRGVRSGALAGGRCPAVRGPCRWRFCRRRATDPSPDVPAP</sequence>
<dbReference type="AlphaFoldDB" id="A0A6J4H3J6"/>
<gene>
    <name evidence="1" type="ORF">AVDCRST_MAG20-286</name>
</gene>
<accession>A0A6J4H3J6</accession>
<dbReference type="EMBL" id="CADCSY010000012">
    <property type="protein sequence ID" value="CAA9213916.1"/>
    <property type="molecule type" value="Genomic_DNA"/>
</dbReference>
<protein>
    <submittedName>
        <fullName evidence="1">Uncharacterized protein</fullName>
    </submittedName>
</protein>
<organism evidence="1">
    <name type="scientific">uncultured Acidimicrobiales bacterium</name>
    <dbReference type="NCBI Taxonomy" id="310071"/>
    <lineage>
        <taxon>Bacteria</taxon>
        <taxon>Bacillati</taxon>
        <taxon>Actinomycetota</taxon>
        <taxon>Acidimicrobiia</taxon>
        <taxon>Acidimicrobiales</taxon>
        <taxon>environmental samples</taxon>
    </lineage>
</organism>
<evidence type="ECO:0000313" key="1">
    <source>
        <dbReference type="EMBL" id="CAA9213916.1"/>
    </source>
</evidence>